<evidence type="ECO:0000256" key="1">
    <source>
        <dbReference type="ARBA" id="ARBA00009437"/>
    </source>
</evidence>
<feature type="domain" description="HTH lysR-type" evidence="5">
    <location>
        <begin position="1"/>
        <end position="58"/>
    </location>
</feature>
<dbReference type="Gene3D" id="1.10.10.10">
    <property type="entry name" value="Winged helix-like DNA-binding domain superfamily/Winged helix DNA-binding domain"/>
    <property type="match status" value="1"/>
</dbReference>
<dbReference type="Proteomes" id="UP001287059">
    <property type="component" value="Unassembled WGS sequence"/>
</dbReference>
<proteinExistence type="inferred from homology"/>
<sequence length="244" mass="27386">MDWDDLRFFAELVRQGNLSATARRLRSDHSTVARRIDNLERALNMKLFDRLPRGYVLTVEGERIAERVGVLEEAVFSIQRLEGGDAAIEGRVRISAPPAFASLWLVPRLAALRRDHPGLVLDVVGATAAASLVRHEADIALRLSRPTDGALKTRNLGRLRYGIYGACSYLDEVVEEDRVFLAYDEALEASPQQRWLRKIAQGRPIAMLANDLVSLISAERGSHARNVAHLSSRHRPFRPHSCRH</sequence>
<dbReference type="InterPro" id="IPR036388">
    <property type="entry name" value="WH-like_DNA-bd_sf"/>
</dbReference>
<keyword evidence="4" id="KW-0804">Transcription</keyword>
<name>A0ABU4Y8Y8_9HYPH</name>
<accession>A0ABU4Y8Y8</accession>
<dbReference type="PANTHER" id="PTHR30537">
    <property type="entry name" value="HTH-TYPE TRANSCRIPTIONAL REGULATOR"/>
    <property type="match status" value="1"/>
</dbReference>
<dbReference type="Pfam" id="PF03466">
    <property type="entry name" value="LysR_substrate"/>
    <property type="match status" value="1"/>
</dbReference>
<reference evidence="6 7" key="1">
    <citation type="submission" date="2023-08" db="EMBL/GenBank/DDBJ databases">
        <title>Implementing the SeqCode for naming new Mesorhizobium species isolated from Vachellia karroo root nodules.</title>
        <authorList>
            <person name="Van Lill M."/>
        </authorList>
    </citation>
    <scope>NUCLEOTIDE SEQUENCE [LARGE SCALE GENOMIC DNA]</scope>
    <source>
        <strain evidence="6 7">VK24D</strain>
    </source>
</reference>
<comment type="caution">
    <text evidence="6">The sequence shown here is derived from an EMBL/GenBank/DDBJ whole genome shotgun (WGS) entry which is preliminary data.</text>
</comment>
<keyword evidence="7" id="KW-1185">Reference proteome</keyword>
<evidence type="ECO:0000313" key="7">
    <source>
        <dbReference type="Proteomes" id="UP001287059"/>
    </source>
</evidence>
<evidence type="ECO:0000256" key="3">
    <source>
        <dbReference type="ARBA" id="ARBA00023125"/>
    </source>
</evidence>
<evidence type="ECO:0000259" key="5">
    <source>
        <dbReference type="PROSITE" id="PS50931"/>
    </source>
</evidence>
<dbReference type="InterPro" id="IPR036390">
    <property type="entry name" value="WH_DNA-bd_sf"/>
</dbReference>
<dbReference type="PROSITE" id="PS50931">
    <property type="entry name" value="HTH_LYSR"/>
    <property type="match status" value="1"/>
</dbReference>
<dbReference type="SUPFAM" id="SSF46785">
    <property type="entry name" value="Winged helix' DNA-binding domain"/>
    <property type="match status" value="1"/>
</dbReference>
<comment type="similarity">
    <text evidence="1">Belongs to the LysR transcriptional regulatory family.</text>
</comment>
<protein>
    <submittedName>
        <fullName evidence="6">LysR family transcriptional regulator</fullName>
    </submittedName>
</protein>
<evidence type="ECO:0000256" key="4">
    <source>
        <dbReference type="ARBA" id="ARBA00023163"/>
    </source>
</evidence>
<dbReference type="Gene3D" id="3.40.190.10">
    <property type="entry name" value="Periplasmic binding protein-like II"/>
    <property type="match status" value="1"/>
</dbReference>
<evidence type="ECO:0000313" key="6">
    <source>
        <dbReference type="EMBL" id="MDX8483186.1"/>
    </source>
</evidence>
<dbReference type="InterPro" id="IPR005119">
    <property type="entry name" value="LysR_subst-bd"/>
</dbReference>
<dbReference type="PANTHER" id="PTHR30537:SF3">
    <property type="entry name" value="TRANSCRIPTIONAL REGULATORY PROTEIN"/>
    <property type="match status" value="1"/>
</dbReference>
<dbReference type="EMBL" id="JAVIIW010000071">
    <property type="protein sequence ID" value="MDX8483186.1"/>
    <property type="molecule type" value="Genomic_DNA"/>
</dbReference>
<organism evidence="6 7">
    <name type="scientific">Mesorhizobium album</name>
    <dbReference type="NCBI Taxonomy" id="3072314"/>
    <lineage>
        <taxon>Bacteria</taxon>
        <taxon>Pseudomonadati</taxon>
        <taxon>Pseudomonadota</taxon>
        <taxon>Alphaproteobacteria</taxon>
        <taxon>Hyphomicrobiales</taxon>
        <taxon>Phyllobacteriaceae</taxon>
        <taxon>Mesorhizobium</taxon>
    </lineage>
</organism>
<dbReference type="RefSeq" id="WP_320291295.1">
    <property type="nucleotide sequence ID" value="NZ_JAVIIW010000071.1"/>
</dbReference>
<dbReference type="InterPro" id="IPR000847">
    <property type="entry name" value="LysR_HTH_N"/>
</dbReference>
<dbReference type="InterPro" id="IPR058163">
    <property type="entry name" value="LysR-type_TF_proteobact-type"/>
</dbReference>
<dbReference type="Pfam" id="PF00126">
    <property type="entry name" value="HTH_1"/>
    <property type="match status" value="1"/>
</dbReference>
<dbReference type="SUPFAM" id="SSF53850">
    <property type="entry name" value="Periplasmic binding protein-like II"/>
    <property type="match status" value="1"/>
</dbReference>
<evidence type="ECO:0000256" key="2">
    <source>
        <dbReference type="ARBA" id="ARBA00023015"/>
    </source>
</evidence>
<keyword evidence="3" id="KW-0238">DNA-binding</keyword>
<keyword evidence="2" id="KW-0805">Transcription regulation</keyword>
<gene>
    <name evidence="6" type="ORF">RFN28_32745</name>
</gene>